<dbReference type="CDD" id="cd06461">
    <property type="entry name" value="M2_ACE"/>
    <property type="match status" value="1"/>
</dbReference>
<feature type="binding site" evidence="11">
    <location>
        <position position="375"/>
    </location>
    <ligand>
        <name>Zn(2+)</name>
        <dbReference type="ChEBI" id="CHEBI:29105"/>
        <label>2</label>
        <note>catalytic</note>
    </ligand>
</feature>
<dbReference type="eggNOG" id="KOG3690">
    <property type="taxonomic scope" value="Eukaryota"/>
</dbReference>
<evidence type="ECO:0000256" key="13">
    <source>
        <dbReference type="RuleBase" id="RU361144"/>
    </source>
</evidence>
<evidence type="ECO:0000313" key="15">
    <source>
        <dbReference type="Proteomes" id="UP000008744"/>
    </source>
</evidence>
<keyword evidence="15" id="KW-1185">Reference proteome</keyword>
<dbReference type="GO" id="GO:0046872">
    <property type="term" value="F:metal ion binding"/>
    <property type="evidence" value="ECO:0007669"/>
    <property type="project" value="UniProtKB-KW"/>
</dbReference>
<dbReference type="EC" id="3.4.-.-" evidence="13"/>
<keyword evidence="3 9" id="KW-1015">Disulfide bond</keyword>
<feature type="binding site" evidence="8">
    <location>
        <position position="375"/>
    </location>
    <ligand>
        <name>Zn(2+)</name>
        <dbReference type="ChEBI" id="CHEBI:29105"/>
        <label>1</label>
        <note>catalytic</note>
    </ligand>
</feature>
<dbReference type="PROSITE" id="PS52011">
    <property type="entry name" value="PEPTIDASE_M2"/>
    <property type="match status" value="1"/>
</dbReference>
<dbReference type="GO" id="GO:0006508">
    <property type="term" value="P:proteolysis"/>
    <property type="evidence" value="ECO:0007669"/>
    <property type="project" value="UniProtKB-KW"/>
</dbReference>
<feature type="active site" description="Proton donor 1" evidence="5">
    <location>
        <position position="501"/>
    </location>
</feature>
<evidence type="ECO:0000256" key="12">
    <source>
        <dbReference type="PROSITE-ProRule" id="PRU01355"/>
    </source>
</evidence>
<feature type="active site" description="Proton donor 2" evidence="6">
    <location>
        <position position="501"/>
    </location>
</feature>
<gene>
    <name evidence="14" type="primary">Dper\GL21245</name>
    <name evidence="14" type="ORF">Dper_GL21245</name>
</gene>
<feature type="active site" description="Proton acceptor 1" evidence="5">
    <location>
        <position position="372"/>
    </location>
</feature>
<accession>B4GX28</accession>
<keyword evidence="13" id="KW-0121">Carboxypeptidase</keyword>
<dbReference type="InterPro" id="IPR001548">
    <property type="entry name" value="Peptidase_M2"/>
</dbReference>
<dbReference type="Gene3D" id="1.10.1370.30">
    <property type="match status" value="1"/>
</dbReference>
<evidence type="ECO:0000256" key="8">
    <source>
        <dbReference type="PIRSR" id="PIRSR601548-3"/>
    </source>
</evidence>
<dbReference type="PANTHER" id="PTHR10514">
    <property type="entry name" value="ANGIOTENSIN-CONVERTING ENZYME"/>
    <property type="match status" value="1"/>
</dbReference>
<dbReference type="GO" id="GO:0005615">
    <property type="term" value="C:extracellular space"/>
    <property type="evidence" value="ECO:0007669"/>
    <property type="project" value="TreeGrafter"/>
</dbReference>
<dbReference type="AlphaFoldDB" id="B4GX28"/>
<keyword evidence="4 10" id="KW-0325">Glycoprotein</keyword>
<keyword evidence="13" id="KW-0482">Metalloprotease</keyword>
<feature type="disulfide bond" evidence="9 12">
    <location>
        <begin position="340"/>
        <end position="358"/>
    </location>
</feature>
<evidence type="ECO:0000256" key="9">
    <source>
        <dbReference type="PIRSR" id="PIRSR601548-4"/>
    </source>
</evidence>
<feature type="glycosylation site" description="N-linked (GlcNAc...) asparagine" evidence="10">
    <location>
        <position position="120"/>
    </location>
</feature>
<dbReference type="GO" id="GO:0005886">
    <property type="term" value="C:plasma membrane"/>
    <property type="evidence" value="ECO:0007669"/>
    <property type="project" value="TreeGrafter"/>
</dbReference>
<dbReference type="SUPFAM" id="SSF55486">
    <property type="entry name" value="Metalloproteases ('zincins'), catalytic domain"/>
    <property type="match status" value="1"/>
</dbReference>
<dbReference type="GO" id="GO:0008237">
    <property type="term" value="F:metallopeptidase activity"/>
    <property type="evidence" value="ECO:0007669"/>
    <property type="project" value="UniProtKB-KW"/>
</dbReference>
<dbReference type="OrthoDB" id="10029630at2759"/>
<feature type="binding site" evidence="8">
    <location>
        <position position="371"/>
    </location>
    <ligand>
        <name>Zn(2+)</name>
        <dbReference type="ChEBI" id="CHEBI:29105"/>
        <label>1</label>
        <note>catalytic</note>
    </ligand>
</feature>
<dbReference type="PANTHER" id="PTHR10514:SF44">
    <property type="entry name" value="ANGIOTENSIN-CONVERTING ENZYME-RELATED"/>
    <property type="match status" value="1"/>
</dbReference>
<protein>
    <recommendedName>
        <fullName evidence="13">Angiotensin-converting enzyme</fullName>
        <ecNumber evidence="13">3.4.-.-</ecNumber>
    </recommendedName>
</protein>
<keyword evidence="13" id="KW-0645">Protease</keyword>
<feature type="binding site" evidence="7">
    <location>
        <position position="510"/>
    </location>
    <ligand>
        <name>chloride</name>
        <dbReference type="ChEBI" id="CHEBI:17996"/>
        <label>1</label>
    </ligand>
</feature>
<evidence type="ECO:0000256" key="1">
    <source>
        <dbReference type="ARBA" id="ARBA00008139"/>
    </source>
</evidence>
<evidence type="ECO:0000256" key="7">
    <source>
        <dbReference type="PIRSR" id="PIRSR601548-2"/>
    </source>
</evidence>
<feature type="binding site" evidence="11">
    <location>
        <position position="399"/>
    </location>
    <ligand>
        <name>Zn(2+)</name>
        <dbReference type="ChEBI" id="CHEBI:29105"/>
        <label>2</label>
        <note>catalytic</note>
    </ligand>
</feature>
<dbReference type="MEROPS" id="M02.003"/>
<sequence length="644" mass="74117">IPSIQIFVGFVLPSSSTDSTLTTFLVEANQQLAGIYDQVVLAQLQNELRGSNDVVALLEMEIADEKLLNYLKSLMPHLAKFKRLKLGDASQKRQLERIPRLGYNALDGMELAQVYALASNMSDSYRNVLLCAYKQPGNCTLRLIPEVQAIVQESRDLDEIEYYWYEWRKQTGLATRDQFVAFMELYKKTAQLNGYPRAQDYWFLSLEMGGAQTMSLLDRLMAGLRPLFLQFHAHVRGSLRKMHGERLVPRGRPYPQHLAEVFIGNAFRRVRAEWYVDLPSPLAGLANITQDLHRRGLSTTQRVFWNVAEYFRGLGLPLLERDFWDKSIIEKPTDGRDLICHASAWDFYLQDDVRIKQCTRVTQDQLFTVHHELGHIQYFLQYQHLPFVYRTGANPGFHEAVGDVLSLSVSTPKHLEKIGLLSNYVRDDEARINQLFLTALDKIVFLPFAFTMDKYRWALFRGEVEKANWNCEFWKLREQYSGIEPPVVRSEKDFDPPAKYHVSADVEYLRYLVSFIIQFQFYKSACIKAGQYDTNNAELPLDNCDIYGSAAAGEAFHNMLSMGASKPWPDALEAFNGERIMSGKAIAEYFEPLRVWLEAENIKNSVHIGWTASDSKLYTPDPLLNSRIIHYFSPPLLQSVWPLN</sequence>
<dbReference type="EMBL" id="CH479195">
    <property type="protein sequence ID" value="EDW27355.1"/>
    <property type="molecule type" value="Genomic_DNA"/>
</dbReference>
<dbReference type="Pfam" id="PF01401">
    <property type="entry name" value="Peptidase_M2"/>
    <property type="match status" value="1"/>
</dbReference>
<feature type="active site" description="Proton acceptor 2" evidence="6">
    <location>
        <position position="372"/>
    </location>
</feature>
<evidence type="ECO:0000256" key="11">
    <source>
        <dbReference type="PIRSR" id="PIRSR601548-8"/>
    </source>
</evidence>
<keyword evidence="8 13" id="KW-0862">Zinc</keyword>
<evidence type="ECO:0000256" key="6">
    <source>
        <dbReference type="PIRSR" id="PIRSR601548-11"/>
    </source>
</evidence>
<feature type="disulfide bond" evidence="9 12">
    <location>
        <begin position="131"/>
        <end position="139"/>
    </location>
</feature>
<name>B4GX28_DROPE</name>
<keyword evidence="8 13" id="KW-0479">Metal-binding</keyword>
<dbReference type="GO" id="GO:0004180">
    <property type="term" value="F:carboxypeptidase activity"/>
    <property type="evidence" value="ECO:0007669"/>
    <property type="project" value="UniProtKB-KW"/>
</dbReference>
<keyword evidence="2" id="KW-0732">Signal</keyword>
<comment type="cofactor">
    <cofactor evidence="13">
        <name>Zn(2+)</name>
        <dbReference type="ChEBI" id="CHEBI:29105"/>
    </cofactor>
    <text evidence="13">Binds 1 zinc ion per subunit.</text>
</comment>
<dbReference type="OMA" id="IRNEIQG"/>
<feature type="binding site" evidence="11">
    <location>
        <position position="371"/>
    </location>
    <ligand>
        <name>Zn(2+)</name>
        <dbReference type="ChEBI" id="CHEBI:29105"/>
        <label>2</label>
        <note>catalytic</note>
    </ligand>
</feature>
<evidence type="ECO:0000256" key="4">
    <source>
        <dbReference type="ARBA" id="ARBA00023180"/>
    </source>
</evidence>
<dbReference type="GO" id="GO:0008241">
    <property type="term" value="F:peptidyl-dipeptidase activity"/>
    <property type="evidence" value="ECO:0007669"/>
    <property type="project" value="InterPro"/>
</dbReference>
<evidence type="ECO:0000256" key="5">
    <source>
        <dbReference type="PIRSR" id="PIRSR601548-1"/>
    </source>
</evidence>
<reference evidence="14 15" key="1">
    <citation type="journal article" date="2007" name="Nature">
        <title>Evolution of genes and genomes on the Drosophila phylogeny.</title>
        <authorList>
            <consortium name="Drosophila 12 Genomes Consortium"/>
            <person name="Clark A.G."/>
            <person name="Eisen M.B."/>
            <person name="Smith D.R."/>
            <person name="Bergman C.M."/>
            <person name="Oliver B."/>
            <person name="Markow T.A."/>
            <person name="Kaufman T.C."/>
            <person name="Kellis M."/>
            <person name="Gelbart W."/>
            <person name="Iyer V.N."/>
            <person name="Pollard D.A."/>
            <person name="Sackton T.B."/>
            <person name="Larracuente A.M."/>
            <person name="Singh N.D."/>
            <person name="Abad J.P."/>
            <person name="Abt D.N."/>
            <person name="Adryan B."/>
            <person name="Aguade M."/>
            <person name="Akashi H."/>
            <person name="Anderson W.W."/>
            <person name="Aquadro C.F."/>
            <person name="Ardell D.H."/>
            <person name="Arguello R."/>
            <person name="Artieri C.G."/>
            <person name="Barbash D.A."/>
            <person name="Barker D."/>
            <person name="Barsanti P."/>
            <person name="Batterham P."/>
            <person name="Batzoglou S."/>
            <person name="Begun D."/>
            <person name="Bhutkar A."/>
            <person name="Blanco E."/>
            <person name="Bosak S.A."/>
            <person name="Bradley R.K."/>
            <person name="Brand A.D."/>
            <person name="Brent M.R."/>
            <person name="Brooks A.N."/>
            <person name="Brown R.H."/>
            <person name="Butlin R.K."/>
            <person name="Caggese C."/>
            <person name="Calvi B.R."/>
            <person name="Bernardo de Carvalho A."/>
            <person name="Caspi A."/>
            <person name="Castrezana S."/>
            <person name="Celniker S.E."/>
            <person name="Chang J.L."/>
            <person name="Chapple C."/>
            <person name="Chatterji S."/>
            <person name="Chinwalla A."/>
            <person name="Civetta A."/>
            <person name="Clifton S.W."/>
            <person name="Comeron J.M."/>
            <person name="Costello J.C."/>
            <person name="Coyne J.A."/>
            <person name="Daub J."/>
            <person name="David R.G."/>
            <person name="Delcher A.L."/>
            <person name="Delehaunty K."/>
            <person name="Do C.B."/>
            <person name="Ebling H."/>
            <person name="Edwards K."/>
            <person name="Eickbush T."/>
            <person name="Evans J.D."/>
            <person name="Filipski A."/>
            <person name="Findeiss S."/>
            <person name="Freyhult E."/>
            <person name="Fulton L."/>
            <person name="Fulton R."/>
            <person name="Garcia A.C."/>
            <person name="Gardiner A."/>
            <person name="Garfield D.A."/>
            <person name="Garvin B.E."/>
            <person name="Gibson G."/>
            <person name="Gilbert D."/>
            <person name="Gnerre S."/>
            <person name="Godfrey J."/>
            <person name="Good R."/>
            <person name="Gotea V."/>
            <person name="Gravely B."/>
            <person name="Greenberg A.J."/>
            <person name="Griffiths-Jones S."/>
            <person name="Gross S."/>
            <person name="Guigo R."/>
            <person name="Gustafson E.A."/>
            <person name="Haerty W."/>
            <person name="Hahn M.W."/>
            <person name="Halligan D.L."/>
            <person name="Halpern A.L."/>
            <person name="Halter G.M."/>
            <person name="Han M.V."/>
            <person name="Heger A."/>
            <person name="Hillier L."/>
            <person name="Hinrichs A.S."/>
            <person name="Holmes I."/>
            <person name="Hoskins R.A."/>
            <person name="Hubisz M.J."/>
            <person name="Hultmark D."/>
            <person name="Huntley M.A."/>
            <person name="Jaffe D.B."/>
            <person name="Jagadeeshan S."/>
            <person name="Jeck W.R."/>
            <person name="Johnson J."/>
            <person name="Jones C.D."/>
            <person name="Jordan W.C."/>
            <person name="Karpen G.H."/>
            <person name="Kataoka E."/>
            <person name="Keightley P.D."/>
            <person name="Kheradpour P."/>
            <person name="Kirkness E.F."/>
            <person name="Koerich L.B."/>
            <person name="Kristiansen K."/>
            <person name="Kudrna D."/>
            <person name="Kulathinal R.J."/>
            <person name="Kumar S."/>
            <person name="Kwok R."/>
            <person name="Lander E."/>
            <person name="Langley C.H."/>
            <person name="Lapoint R."/>
            <person name="Lazzaro B.P."/>
            <person name="Lee S.J."/>
            <person name="Levesque L."/>
            <person name="Li R."/>
            <person name="Lin C.F."/>
            <person name="Lin M.F."/>
            <person name="Lindblad-Toh K."/>
            <person name="Llopart A."/>
            <person name="Long M."/>
            <person name="Low L."/>
            <person name="Lozovsky E."/>
            <person name="Lu J."/>
            <person name="Luo M."/>
            <person name="Machado C.A."/>
            <person name="Makalowski W."/>
            <person name="Marzo M."/>
            <person name="Matsuda M."/>
            <person name="Matzkin L."/>
            <person name="McAllister B."/>
            <person name="McBride C.S."/>
            <person name="McKernan B."/>
            <person name="McKernan K."/>
            <person name="Mendez-Lago M."/>
            <person name="Minx P."/>
            <person name="Mollenhauer M.U."/>
            <person name="Montooth K."/>
            <person name="Mount S.M."/>
            <person name="Mu X."/>
            <person name="Myers E."/>
            <person name="Negre B."/>
            <person name="Newfeld S."/>
            <person name="Nielsen R."/>
            <person name="Noor M.A."/>
            <person name="O'Grady P."/>
            <person name="Pachter L."/>
            <person name="Papaceit M."/>
            <person name="Parisi M.J."/>
            <person name="Parisi M."/>
            <person name="Parts L."/>
            <person name="Pedersen J.S."/>
            <person name="Pesole G."/>
            <person name="Phillippy A.M."/>
            <person name="Ponting C.P."/>
            <person name="Pop M."/>
            <person name="Porcelli D."/>
            <person name="Powell J.R."/>
            <person name="Prohaska S."/>
            <person name="Pruitt K."/>
            <person name="Puig M."/>
            <person name="Quesneville H."/>
            <person name="Ram K.R."/>
            <person name="Rand D."/>
            <person name="Rasmussen M.D."/>
            <person name="Reed L.K."/>
            <person name="Reenan R."/>
            <person name="Reily A."/>
            <person name="Remington K.A."/>
            <person name="Rieger T.T."/>
            <person name="Ritchie M.G."/>
            <person name="Robin C."/>
            <person name="Rogers Y.H."/>
            <person name="Rohde C."/>
            <person name="Rozas J."/>
            <person name="Rubenfield M.J."/>
            <person name="Ruiz A."/>
            <person name="Russo S."/>
            <person name="Salzberg S.L."/>
            <person name="Sanchez-Gracia A."/>
            <person name="Saranga D.J."/>
            <person name="Sato H."/>
            <person name="Schaeffer S.W."/>
            <person name="Schatz M.C."/>
            <person name="Schlenke T."/>
            <person name="Schwartz R."/>
            <person name="Segarra C."/>
            <person name="Singh R.S."/>
            <person name="Sirot L."/>
            <person name="Sirota M."/>
            <person name="Sisneros N.B."/>
            <person name="Smith C.D."/>
            <person name="Smith T.F."/>
            <person name="Spieth J."/>
            <person name="Stage D.E."/>
            <person name="Stark A."/>
            <person name="Stephan W."/>
            <person name="Strausberg R.L."/>
            <person name="Strempel S."/>
            <person name="Sturgill D."/>
            <person name="Sutton G."/>
            <person name="Sutton G.G."/>
            <person name="Tao W."/>
            <person name="Teichmann S."/>
            <person name="Tobari Y.N."/>
            <person name="Tomimura Y."/>
            <person name="Tsolas J.M."/>
            <person name="Valente V.L."/>
            <person name="Venter E."/>
            <person name="Venter J.C."/>
            <person name="Vicario S."/>
            <person name="Vieira F.G."/>
            <person name="Vilella A.J."/>
            <person name="Villasante A."/>
            <person name="Walenz B."/>
            <person name="Wang J."/>
            <person name="Wasserman M."/>
            <person name="Watts T."/>
            <person name="Wilson D."/>
            <person name="Wilson R.K."/>
            <person name="Wing R.A."/>
            <person name="Wolfner M.F."/>
            <person name="Wong A."/>
            <person name="Wong G.K."/>
            <person name="Wu C.I."/>
            <person name="Wu G."/>
            <person name="Yamamoto D."/>
            <person name="Yang H.P."/>
            <person name="Yang S.P."/>
            <person name="Yorke J.A."/>
            <person name="Yoshida K."/>
            <person name="Zdobnov E."/>
            <person name="Zhang P."/>
            <person name="Zhang Y."/>
            <person name="Zimin A.V."/>
            <person name="Baldwin J."/>
            <person name="Abdouelleil A."/>
            <person name="Abdulkadir J."/>
            <person name="Abebe A."/>
            <person name="Abera B."/>
            <person name="Abreu J."/>
            <person name="Acer S.C."/>
            <person name="Aftuck L."/>
            <person name="Alexander A."/>
            <person name="An P."/>
            <person name="Anderson E."/>
            <person name="Anderson S."/>
            <person name="Arachi H."/>
            <person name="Azer M."/>
            <person name="Bachantsang P."/>
            <person name="Barry A."/>
            <person name="Bayul T."/>
            <person name="Berlin A."/>
            <person name="Bessette D."/>
            <person name="Bloom T."/>
            <person name="Blye J."/>
            <person name="Boguslavskiy L."/>
            <person name="Bonnet C."/>
            <person name="Boukhgalter B."/>
            <person name="Bourzgui I."/>
            <person name="Brown A."/>
            <person name="Cahill P."/>
            <person name="Channer S."/>
            <person name="Cheshatsang Y."/>
            <person name="Chuda L."/>
            <person name="Citroen M."/>
            <person name="Collymore A."/>
            <person name="Cooke P."/>
            <person name="Costello M."/>
            <person name="D'Aco K."/>
            <person name="Daza R."/>
            <person name="De Haan G."/>
            <person name="DeGray S."/>
            <person name="DeMaso C."/>
            <person name="Dhargay N."/>
            <person name="Dooley K."/>
            <person name="Dooley E."/>
            <person name="Doricent M."/>
            <person name="Dorje P."/>
            <person name="Dorjee K."/>
            <person name="Dupes A."/>
            <person name="Elong R."/>
            <person name="Falk J."/>
            <person name="Farina A."/>
            <person name="Faro S."/>
            <person name="Ferguson D."/>
            <person name="Fisher S."/>
            <person name="Foley C.D."/>
            <person name="Franke A."/>
            <person name="Friedrich D."/>
            <person name="Gadbois L."/>
            <person name="Gearin G."/>
            <person name="Gearin C.R."/>
            <person name="Giannoukos G."/>
            <person name="Goode T."/>
            <person name="Graham J."/>
            <person name="Grandbois E."/>
            <person name="Grewal S."/>
            <person name="Gyaltsen K."/>
            <person name="Hafez N."/>
            <person name="Hagos B."/>
            <person name="Hall J."/>
            <person name="Henson C."/>
            <person name="Hollinger A."/>
            <person name="Honan T."/>
            <person name="Huard M.D."/>
            <person name="Hughes L."/>
            <person name="Hurhula B."/>
            <person name="Husby M.E."/>
            <person name="Kamat A."/>
            <person name="Kanga B."/>
            <person name="Kashin S."/>
            <person name="Khazanovich D."/>
            <person name="Kisner P."/>
            <person name="Lance K."/>
            <person name="Lara M."/>
            <person name="Lee W."/>
            <person name="Lennon N."/>
            <person name="Letendre F."/>
            <person name="LeVine R."/>
            <person name="Lipovsky A."/>
            <person name="Liu X."/>
            <person name="Liu J."/>
            <person name="Liu S."/>
            <person name="Lokyitsang T."/>
            <person name="Lokyitsang Y."/>
            <person name="Lubonja R."/>
            <person name="Lui A."/>
            <person name="MacDonald P."/>
            <person name="Magnisalis V."/>
            <person name="Maru K."/>
            <person name="Matthews C."/>
            <person name="McCusker W."/>
            <person name="McDonough S."/>
            <person name="Mehta T."/>
            <person name="Meldrim J."/>
            <person name="Meneus L."/>
            <person name="Mihai O."/>
            <person name="Mihalev A."/>
            <person name="Mihova T."/>
            <person name="Mittelman R."/>
            <person name="Mlenga V."/>
            <person name="Montmayeur A."/>
            <person name="Mulrain L."/>
            <person name="Navidi A."/>
            <person name="Naylor J."/>
            <person name="Negash T."/>
            <person name="Nguyen T."/>
            <person name="Nguyen N."/>
            <person name="Nicol R."/>
            <person name="Norbu C."/>
            <person name="Norbu N."/>
            <person name="Novod N."/>
            <person name="O'Neill B."/>
            <person name="Osman S."/>
            <person name="Markiewicz E."/>
            <person name="Oyono O.L."/>
            <person name="Patti C."/>
            <person name="Phunkhang P."/>
            <person name="Pierre F."/>
            <person name="Priest M."/>
            <person name="Raghuraman S."/>
            <person name="Rege F."/>
            <person name="Reyes R."/>
            <person name="Rise C."/>
            <person name="Rogov P."/>
            <person name="Ross K."/>
            <person name="Ryan E."/>
            <person name="Settipalli S."/>
            <person name="Shea T."/>
            <person name="Sherpa N."/>
            <person name="Shi L."/>
            <person name="Shih D."/>
            <person name="Sparrow T."/>
            <person name="Spaulding J."/>
            <person name="Stalker J."/>
            <person name="Stange-Thomann N."/>
            <person name="Stavropoulos S."/>
            <person name="Stone C."/>
            <person name="Strader C."/>
            <person name="Tesfaye S."/>
            <person name="Thomson T."/>
            <person name="Thoulutsang Y."/>
            <person name="Thoulutsang D."/>
            <person name="Topham K."/>
            <person name="Topping I."/>
            <person name="Tsamla T."/>
            <person name="Vassiliev H."/>
            <person name="Vo A."/>
            <person name="Wangchuk T."/>
            <person name="Wangdi T."/>
            <person name="Weiand M."/>
            <person name="Wilkinson J."/>
            <person name="Wilson A."/>
            <person name="Yadav S."/>
            <person name="Young G."/>
            <person name="Yu Q."/>
            <person name="Zembek L."/>
            <person name="Zhong D."/>
            <person name="Zimmer A."/>
            <person name="Zwirko Z."/>
            <person name="Jaffe D.B."/>
            <person name="Alvarez P."/>
            <person name="Brockman W."/>
            <person name="Butler J."/>
            <person name="Chin C."/>
            <person name="Gnerre S."/>
            <person name="Grabherr M."/>
            <person name="Kleber M."/>
            <person name="Mauceli E."/>
            <person name="MacCallum I."/>
        </authorList>
    </citation>
    <scope>NUCLEOTIDE SEQUENCE [LARGE SCALE GENOMIC DNA]</scope>
    <source>
        <strain evidence="15">MSH-3 / Tucson 14011-0111.49</strain>
    </source>
</reference>
<feature type="disulfide bond" evidence="9 12">
    <location>
        <begin position="526"/>
        <end position="544"/>
    </location>
</feature>
<comment type="similarity">
    <text evidence="1 12 13">Belongs to the peptidase M2 family.</text>
</comment>
<keyword evidence="13" id="KW-0378">Hydrolase</keyword>
<evidence type="ECO:0000256" key="3">
    <source>
        <dbReference type="ARBA" id="ARBA00023157"/>
    </source>
</evidence>
<dbReference type="HOGENOM" id="CLU_014364_3_3_1"/>
<dbReference type="Proteomes" id="UP000008744">
    <property type="component" value="Unassembled WGS sequence"/>
</dbReference>
<feature type="binding site" evidence="8">
    <location>
        <position position="399"/>
    </location>
    <ligand>
        <name>Zn(2+)</name>
        <dbReference type="ChEBI" id="CHEBI:29105"/>
        <label>1</label>
        <note>catalytic</note>
    </ligand>
</feature>
<evidence type="ECO:0000256" key="10">
    <source>
        <dbReference type="PIRSR" id="PIRSR601548-5"/>
    </source>
</evidence>
<feature type="non-terminal residue" evidence="14">
    <location>
        <position position="1"/>
    </location>
</feature>
<proteinExistence type="inferred from homology"/>
<dbReference type="PRINTS" id="PR00791">
    <property type="entry name" value="PEPDIPTASEA"/>
</dbReference>
<dbReference type="PhylomeDB" id="B4GX28"/>
<evidence type="ECO:0000313" key="14">
    <source>
        <dbReference type="EMBL" id="EDW27355.1"/>
    </source>
</evidence>
<organism evidence="15">
    <name type="scientific">Drosophila persimilis</name>
    <name type="common">Fruit fly</name>
    <dbReference type="NCBI Taxonomy" id="7234"/>
    <lineage>
        <taxon>Eukaryota</taxon>
        <taxon>Metazoa</taxon>
        <taxon>Ecdysozoa</taxon>
        <taxon>Arthropoda</taxon>
        <taxon>Hexapoda</taxon>
        <taxon>Insecta</taxon>
        <taxon>Pterygota</taxon>
        <taxon>Neoptera</taxon>
        <taxon>Endopterygota</taxon>
        <taxon>Diptera</taxon>
        <taxon>Brachycera</taxon>
        <taxon>Muscomorpha</taxon>
        <taxon>Ephydroidea</taxon>
        <taxon>Drosophilidae</taxon>
        <taxon>Drosophila</taxon>
        <taxon>Sophophora</taxon>
    </lineage>
</organism>
<evidence type="ECO:0000256" key="2">
    <source>
        <dbReference type="ARBA" id="ARBA00022729"/>
    </source>
</evidence>
<dbReference type="SMR" id="B4GX28"/>